<protein>
    <submittedName>
        <fullName evidence="1">Uncharacterized protein</fullName>
    </submittedName>
</protein>
<keyword evidence="2" id="KW-1185">Reference proteome</keyword>
<accession>A0A0V1G4M1</accession>
<evidence type="ECO:0000313" key="1">
    <source>
        <dbReference type="EMBL" id="KRY93214.1"/>
    </source>
</evidence>
<dbReference type="OrthoDB" id="10415037at2759"/>
<dbReference type="AlphaFoldDB" id="A0A0V1G4M1"/>
<organism evidence="1 2">
    <name type="scientific">Trichinella pseudospiralis</name>
    <name type="common">Parasitic roundworm</name>
    <dbReference type="NCBI Taxonomy" id="6337"/>
    <lineage>
        <taxon>Eukaryota</taxon>
        <taxon>Metazoa</taxon>
        <taxon>Ecdysozoa</taxon>
        <taxon>Nematoda</taxon>
        <taxon>Enoplea</taxon>
        <taxon>Dorylaimia</taxon>
        <taxon>Trichinellida</taxon>
        <taxon>Trichinellidae</taxon>
        <taxon>Trichinella</taxon>
    </lineage>
</organism>
<dbReference type="EMBL" id="JYDT01000003">
    <property type="protein sequence ID" value="KRY93214.1"/>
    <property type="molecule type" value="Genomic_DNA"/>
</dbReference>
<comment type="caution">
    <text evidence="1">The sequence shown here is derived from an EMBL/GenBank/DDBJ whole genome shotgun (WGS) entry which is preliminary data.</text>
</comment>
<evidence type="ECO:0000313" key="2">
    <source>
        <dbReference type="Proteomes" id="UP000054995"/>
    </source>
</evidence>
<gene>
    <name evidence="1" type="ORF">T4D_4692</name>
</gene>
<proteinExistence type="predicted"/>
<reference evidence="1 2" key="1">
    <citation type="submission" date="2015-01" db="EMBL/GenBank/DDBJ databases">
        <title>Evolution of Trichinella species and genotypes.</title>
        <authorList>
            <person name="Korhonen P.K."/>
            <person name="Edoardo P."/>
            <person name="Giuseppe L.R."/>
            <person name="Gasser R.B."/>
        </authorList>
    </citation>
    <scope>NUCLEOTIDE SEQUENCE [LARGE SCALE GENOMIC DNA]</scope>
    <source>
        <strain evidence="1">ISS470</strain>
    </source>
</reference>
<name>A0A0V1G4M1_TRIPS</name>
<sequence>MRVSSTPISDFAFFHQEAEDIHCALVVCGTGPGSLVILENHRALKHEQESKLSHCDIVRKKSSDTIWQVPVVWFCVKSPGTKSRFRLLHHHHMLKIPKTLKKLREQKSNCNHGDFVAKNHRAQFGYCSQLQCQRCAAEPKSKVMEVQLKMNLNFQFEPHGEAFSEPYSNGRIVF</sequence>
<dbReference type="Proteomes" id="UP000054995">
    <property type="component" value="Unassembled WGS sequence"/>
</dbReference>